<feature type="compositionally biased region" description="Polar residues" evidence="1">
    <location>
        <begin position="120"/>
        <end position="131"/>
    </location>
</feature>
<feature type="region of interest" description="Disordered" evidence="1">
    <location>
        <begin position="181"/>
        <end position="222"/>
    </location>
</feature>
<dbReference type="OrthoDB" id="3795041at2759"/>
<name>A0A9P9DEL8_9PLEO</name>
<feature type="compositionally biased region" description="Acidic residues" evidence="1">
    <location>
        <begin position="345"/>
        <end position="354"/>
    </location>
</feature>
<comment type="caution">
    <text evidence="2">The sequence shown here is derived from an EMBL/GenBank/DDBJ whole genome shotgun (WGS) entry which is preliminary data.</text>
</comment>
<dbReference type="Proteomes" id="UP000700596">
    <property type="component" value="Unassembled WGS sequence"/>
</dbReference>
<keyword evidence="3" id="KW-1185">Reference proteome</keyword>
<feature type="compositionally biased region" description="Polar residues" evidence="1">
    <location>
        <begin position="291"/>
        <end position="301"/>
    </location>
</feature>
<evidence type="ECO:0000313" key="2">
    <source>
        <dbReference type="EMBL" id="KAH7117728.1"/>
    </source>
</evidence>
<accession>A0A9P9DEL8</accession>
<dbReference type="EMBL" id="JAGMWT010000013">
    <property type="protein sequence ID" value="KAH7117728.1"/>
    <property type="molecule type" value="Genomic_DNA"/>
</dbReference>
<protein>
    <submittedName>
        <fullName evidence="2">Uncharacterized protein</fullName>
    </submittedName>
</protein>
<feature type="compositionally biased region" description="Low complexity" evidence="1">
    <location>
        <begin position="304"/>
        <end position="316"/>
    </location>
</feature>
<evidence type="ECO:0000256" key="1">
    <source>
        <dbReference type="SAM" id="MobiDB-lite"/>
    </source>
</evidence>
<feature type="compositionally biased region" description="Basic and acidic residues" evidence="1">
    <location>
        <begin position="1"/>
        <end position="24"/>
    </location>
</feature>
<feature type="compositionally biased region" description="Polar residues" evidence="1">
    <location>
        <begin position="37"/>
        <end position="50"/>
    </location>
</feature>
<gene>
    <name evidence="2" type="ORF">B0J11DRAFT_441442</name>
</gene>
<reference evidence="2" key="1">
    <citation type="journal article" date="2021" name="Nat. Commun.">
        <title>Genetic determinants of endophytism in the Arabidopsis root mycobiome.</title>
        <authorList>
            <person name="Mesny F."/>
            <person name="Miyauchi S."/>
            <person name="Thiergart T."/>
            <person name="Pickel B."/>
            <person name="Atanasova L."/>
            <person name="Karlsson M."/>
            <person name="Huettel B."/>
            <person name="Barry K.W."/>
            <person name="Haridas S."/>
            <person name="Chen C."/>
            <person name="Bauer D."/>
            <person name="Andreopoulos W."/>
            <person name="Pangilinan J."/>
            <person name="LaButti K."/>
            <person name="Riley R."/>
            <person name="Lipzen A."/>
            <person name="Clum A."/>
            <person name="Drula E."/>
            <person name="Henrissat B."/>
            <person name="Kohler A."/>
            <person name="Grigoriev I.V."/>
            <person name="Martin F.M."/>
            <person name="Hacquard S."/>
        </authorList>
    </citation>
    <scope>NUCLEOTIDE SEQUENCE</scope>
    <source>
        <strain evidence="2">MPI-CAGE-CH-0243</strain>
    </source>
</reference>
<evidence type="ECO:0000313" key="3">
    <source>
        <dbReference type="Proteomes" id="UP000700596"/>
    </source>
</evidence>
<feature type="region of interest" description="Disordered" evidence="1">
    <location>
        <begin position="1"/>
        <end position="131"/>
    </location>
</feature>
<feature type="compositionally biased region" description="Basic and acidic residues" evidence="1">
    <location>
        <begin position="365"/>
        <end position="381"/>
    </location>
</feature>
<feature type="region of interest" description="Disordered" evidence="1">
    <location>
        <begin position="250"/>
        <end position="329"/>
    </location>
</feature>
<organism evidence="2 3">
    <name type="scientific">Dendryphion nanum</name>
    <dbReference type="NCBI Taxonomy" id="256645"/>
    <lineage>
        <taxon>Eukaryota</taxon>
        <taxon>Fungi</taxon>
        <taxon>Dikarya</taxon>
        <taxon>Ascomycota</taxon>
        <taxon>Pezizomycotina</taxon>
        <taxon>Dothideomycetes</taxon>
        <taxon>Pleosporomycetidae</taxon>
        <taxon>Pleosporales</taxon>
        <taxon>Torulaceae</taxon>
        <taxon>Dendryphion</taxon>
    </lineage>
</organism>
<dbReference type="AlphaFoldDB" id="A0A9P9DEL8"/>
<feature type="compositionally biased region" description="Polar residues" evidence="1">
    <location>
        <begin position="191"/>
        <end position="203"/>
    </location>
</feature>
<sequence>MSSSSRAEHTHTHNKQEQLQDQIKELLVPAPPPLEQSAYQATSRRQLANRSASPSHLPSIPLISTTAEVMNKPLPPSPDAERKRRKHVSLRSLMNRRSGSDQARMDPSRLQPQALHQRASMPTSPAEYNTSTQFPPVALARAHSASANYTETDPDPENYAPYLEQHQNSSRAVSMETYFEPQPPRLRRTFPESSTPSTLTTRDIPSDRPPRPHTWLSPTESNDAFHDASEVHLFAEATCGFSDGNWDFSDTVSPISPPPLQGSHFSRGTQNDQIPLPLIQNRPSPSPAPAQRNSSDWSQPLTYARSASASHVSSSALPRPDSYHQPTVSSRVTDINIELERLGISEEENPDDELPNYAQSQAEMASKRAKEARERARELEARWNSSRGGGGWRGR</sequence>
<feature type="compositionally biased region" description="Low complexity" evidence="1">
    <location>
        <begin position="51"/>
        <end position="64"/>
    </location>
</feature>
<proteinExistence type="predicted"/>
<feature type="compositionally biased region" description="Polar residues" evidence="1">
    <location>
        <begin position="263"/>
        <end position="273"/>
    </location>
</feature>
<feature type="region of interest" description="Disordered" evidence="1">
    <location>
        <begin position="342"/>
        <end position="395"/>
    </location>
</feature>